<dbReference type="GO" id="GO:0022857">
    <property type="term" value="F:transmembrane transporter activity"/>
    <property type="evidence" value="ECO:0007669"/>
    <property type="project" value="InterPro"/>
</dbReference>
<feature type="transmembrane region" description="Helical" evidence="1">
    <location>
        <begin position="141"/>
        <end position="160"/>
    </location>
</feature>
<accession>A0A4D6GU57</accession>
<evidence type="ECO:0000313" key="6">
    <source>
        <dbReference type="Proteomes" id="UP000323075"/>
    </source>
</evidence>
<dbReference type="EMBL" id="VRYN01000001">
    <property type="protein sequence ID" value="TYO81664.1"/>
    <property type="molecule type" value="Genomic_DNA"/>
</dbReference>
<feature type="domain" description="Major facilitator superfamily (MFS) profile" evidence="2">
    <location>
        <begin position="1"/>
        <end position="408"/>
    </location>
</feature>
<sequence>MSRLSKSQVIRRYYLYRATARPGFHYAIYTFFLLFNGLSYTQIGLIASIQSIVVVASEVPTGYVGDRIGRRNSLAVGAAILLVSNASYLVATDLIGFTFTFVTLSFGGTFISGSASAWLYDTLQEHDSADEFTRISGRGRAIGLYVGAVGVVLGAVLYTVDRSYPFVAGIVTAALAAAFVLRLPQNEAYDDSAAVEQDRMSVADALPVITDQLTTPRLRWFVVYVSLISGTIWTMDMWIQPIARDAIEATFLPLLQSLPLPQPAVLFVGGLYGAFRLLSAVTSDYAGDLEGLLGVRTSLIVVPAAIAATYVLAGLVPWVVFPMFFALKGGGSLLRPIQNRYLNDNVASVGRATLLSAVAMLRQVVGAPFRFASGVLADAFSAVDAVAILGGVFLVGAALLWVLRPPVRADYQPPPGE</sequence>
<keyword evidence="1" id="KW-1133">Transmembrane helix</keyword>
<dbReference type="RefSeq" id="WP_010903232.1">
    <property type="nucleotide sequence ID" value="NZ_VRYN01000001.1"/>
</dbReference>
<organism evidence="3 5">
    <name type="scientific">Halobacterium salinarum (strain ATCC 33171 / DSM 3754 / JCM 8978 / NBRC 102687 / NCIMB 764 / 91-R6)</name>
    <dbReference type="NCBI Taxonomy" id="2597657"/>
    <lineage>
        <taxon>Archaea</taxon>
        <taxon>Methanobacteriati</taxon>
        <taxon>Methanobacteriota</taxon>
        <taxon>Stenosarchaea group</taxon>
        <taxon>Halobacteria</taxon>
        <taxon>Halobacteriales</taxon>
        <taxon>Halobacteriaceae</taxon>
        <taxon>Halobacterium</taxon>
    </lineage>
</organism>
<feature type="transmembrane region" description="Helical" evidence="1">
    <location>
        <begin position="45"/>
        <end position="65"/>
    </location>
</feature>
<dbReference type="AlphaFoldDB" id="A0A4D6GU57"/>
<evidence type="ECO:0000313" key="5">
    <source>
        <dbReference type="Proteomes" id="UP000296216"/>
    </source>
</evidence>
<dbReference type="Pfam" id="PF07690">
    <property type="entry name" value="MFS_1"/>
    <property type="match status" value="1"/>
</dbReference>
<feature type="transmembrane region" description="Helical" evidence="1">
    <location>
        <begin position="221"/>
        <end position="240"/>
    </location>
</feature>
<evidence type="ECO:0000313" key="3">
    <source>
        <dbReference type="EMBL" id="QCC45394.1"/>
    </source>
</evidence>
<protein>
    <submittedName>
        <fullName evidence="4">Major Facilitator Superfamily protein</fullName>
    </submittedName>
    <submittedName>
        <fullName evidence="3">Major facilitator superfamily transport protein</fullName>
    </submittedName>
</protein>
<dbReference type="PANTHER" id="PTHR23530:SF1">
    <property type="entry name" value="PERMEASE, MAJOR FACILITATOR SUPERFAMILY-RELATED"/>
    <property type="match status" value="1"/>
</dbReference>
<dbReference type="GeneID" id="68694348"/>
<dbReference type="InterPro" id="IPR011701">
    <property type="entry name" value="MFS"/>
</dbReference>
<keyword evidence="1" id="KW-0812">Transmembrane</keyword>
<feature type="transmembrane region" description="Helical" evidence="1">
    <location>
        <begin position="97"/>
        <end position="120"/>
    </location>
</feature>
<dbReference type="InterPro" id="IPR036259">
    <property type="entry name" value="MFS_trans_sf"/>
</dbReference>
<evidence type="ECO:0000259" key="2">
    <source>
        <dbReference type="PROSITE" id="PS50850"/>
    </source>
</evidence>
<proteinExistence type="predicted"/>
<reference evidence="4 6" key="2">
    <citation type="submission" date="2019-07" db="EMBL/GenBank/DDBJ databases">
        <title>Genomic Encyclopedia of Archaeal and Bacterial Type Strains, Phase II (KMG-II): from individual species to whole genera.</title>
        <authorList>
            <person name="Goeker M."/>
        </authorList>
    </citation>
    <scope>NUCLEOTIDE SEQUENCE [LARGE SCALE GENOMIC DNA]</scope>
    <source>
        <strain evidence="4 6">DSM 3754</strain>
    </source>
</reference>
<reference evidence="3 5" key="1">
    <citation type="journal article" date="2019" name="Microbiol. Resour. Announc.">
        <title>The Genome Sequence of the Halobacterium salinarum Type Strain Is Closely Related to That of Laboratory Strains NRC-1 and R1.</title>
        <authorList>
            <person name="Pfeiffer F."/>
            <person name="Marchfelder A."/>
            <person name="Habermann B."/>
            <person name="Dyall-Smith M.L."/>
        </authorList>
    </citation>
    <scope>NUCLEOTIDE SEQUENCE [LARGE SCALE GENOMIC DNA]</scope>
    <source>
        <strain evidence="3">91-R6</strain>
        <strain evidence="5">ATCC 33171 / DSM 3754 / JCM 8978 / NBRC 102687 / NCIMB 764 / 91-R6</strain>
    </source>
</reference>
<gene>
    <name evidence="4" type="ORF">APQ99_00171</name>
    <name evidence="3" type="ORF">HBSAL_08735</name>
</gene>
<dbReference type="PROSITE" id="PS50850">
    <property type="entry name" value="MFS"/>
    <property type="match status" value="1"/>
</dbReference>
<dbReference type="Gene3D" id="1.20.1250.20">
    <property type="entry name" value="MFS general substrate transporter like domains"/>
    <property type="match status" value="1"/>
</dbReference>
<dbReference type="SUPFAM" id="SSF103473">
    <property type="entry name" value="MFS general substrate transporter"/>
    <property type="match status" value="1"/>
</dbReference>
<reference evidence="3" key="3">
    <citation type="journal article" name="MicrobiologyOpen">
        <title>Whole-genome comparison between the type strain of Halobacterium salinarum (DSM 3754(T)) and the laboratory strains R1 and NRC-1.</title>
        <authorList>
            <person name="Pfeiffer F."/>
            <person name="Losensky G."/>
            <person name="Marchfelder A."/>
            <person name="Habermann B."/>
            <person name="Dyall-Smith M."/>
        </authorList>
    </citation>
    <scope>NUCLEOTIDE SEQUENCE</scope>
    <source>
        <strain evidence="3">91-R6</strain>
    </source>
</reference>
<evidence type="ECO:0000256" key="1">
    <source>
        <dbReference type="SAM" id="Phobius"/>
    </source>
</evidence>
<evidence type="ECO:0000313" key="4">
    <source>
        <dbReference type="EMBL" id="TYO81664.1"/>
    </source>
</evidence>
<feature type="transmembrane region" description="Helical" evidence="1">
    <location>
        <begin position="166"/>
        <end position="183"/>
    </location>
</feature>
<dbReference type="PANTHER" id="PTHR23530">
    <property type="entry name" value="TRANSPORT PROTEIN-RELATED"/>
    <property type="match status" value="1"/>
</dbReference>
<feature type="transmembrane region" description="Helical" evidence="1">
    <location>
        <begin position="379"/>
        <end position="403"/>
    </location>
</feature>
<keyword evidence="1" id="KW-0472">Membrane</keyword>
<feature type="transmembrane region" description="Helical" evidence="1">
    <location>
        <begin position="299"/>
        <end position="325"/>
    </location>
</feature>
<feature type="transmembrane region" description="Helical" evidence="1">
    <location>
        <begin position="260"/>
        <end position="278"/>
    </location>
</feature>
<dbReference type="InterPro" id="IPR053160">
    <property type="entry name" value="MFS_DHA3_Transporter"/>
</dbReference>
<dbReference type="EMBL" id="CP038631">
    <property type="protein sequence ID" value="QCC45394.1"/>
    <property type="molecule type" value="Genomic_DNA"/>
</dbReference>
<dbReference type="Proteomes" id="UP000323075">
    <property type="component" value="Unassembled WGS sequence"/>
</dbReference>
<feature type="transmembrane region" description="Helical" evidence="1">
    <location>
        <begin position="20"/>
        <end position="39"/>
    </location>
</feature>
<dbReference type="Proteomes" id="UP000296216">
    <property type="component" value="Chromosome"/>
</dbReference>
<name>A0A4D6GU57_HALS9</name>
<feature type="transmembrane region" description="Helical" evidence="1">
    <location>
        <begin position="72"/>
        <end position="91"/>
    </location>
</feature>
<dbReference type="InterPro" id="IPR020846">
    <property type="entry name" value="MFS_dom"/>
</dbReference>